<dbReference type="PIRSF" id="PIRSF006250">
    <property type="entry name" value="NadC_ModD"/>
    <property type="match status" value="1"/>
</dbReference>
<evidence type="ECO:0000256" key="8">
    <source>
        <dbReference type="ARBA" id="ARBA00022679"/>
    </source>
</evidence>
<evidence type="ECO:0000256" key="4">
    <source>
        <dbReference type="ARBA" id="ARBA00011218"/>
    </source>
</evidence>
<dbReference type="InterPro" id="IPR037128">
    <property type="entry name" value="Quinolinate_PRibosylTase_N_sf"/>
</dbReference>
<dbReference type="Gene3D" id="3.20.20.70">
    <property type="entry name" value="Aldolase class I"/>
    <property type="match status" value="1"/>
</dbReference>
<feature type="binding site" evidence="13">
    <location>
        <begin position="263"/>
        <end position="265"/>
    </location>
    <ligand>
        <name>substrate</name>
    </ligand>
</feature>
<gene>
    <name evidence="16" type="ORF">MPL1_10197</name>
</gene>
<evidence type="ECO:0000259" key="15">
    <source>
        <dbReference type="Pfam" id="PF02749"/>
    </source>
</evidence>
<accession>M7NZ30</accession>
<dbReference type="Pfam" id="PF01729">
    <property type="entry name" value="QRPTase_C"/>
    <property type="match status" value="1"/>
</dbReference>
<dbReference type="PANTHER" id="PTHR32179">
    <property type="entry name" value="NICOTINATE-NUCLEOTIDE PYROPHOSPHORYLASE [CARBOXYLATING]"/>
    <property type="match status" value="1"/>
</dbReference>
<feature type="domain" description="Quinolinate phosphoribosyl transferase C-terminal" evidence="14">
    <location>
        <begin position="115"/>
        <end position="278"/>
    </location>
</feature>
<evidence type="ECO:0000256" key="11">
    <source>
        <dbReference type="ARBA" id="ARBA00069173"/>
    </source>
</evidence>
<evidence type="ECO:0000256" key="1">
    <source>
        <dbReference type="ARBA" id="ARBA00003237"/>
    </source>
</evidence>
<feature type="binding site" evidence="13">
    <location>
        <position position="198"/>
    </location>
    <ligand>
        <name>substrate</name>
    </ligand>
</feature>
<dbReference type="UniPathway" id="UPA00253">
    <property type="reaction ID" value="UER00331"/>
</dbReference>
<keyword evidence="7 12" id="KW-0328">Glycosyltransferase</keyword>
<comment type="caution">
    <text evidence="16">The sequence shown here is derived from an EMBL/GenBank/DDBJ whole genome shotgun (WGS) entry which is preliminary data.</text>
</comment>
<reference evidence="16 17" key="1">
    <citation type="journal article" date="2013" name="Genome Announc.">
        <title>Draft Genome Sequence of Methylophaga lonarensis MPLT, a Haloalkaliphilic (Non-Methane-Utilizing) Methylotroph.</title>
        <authorList>
            <person name="Shetty S.A."/>
            <person name="Marathe N.P."/>
            <person name="Munot H."/>
            <person name="Antony C.P."/>
            <person name="Dhotre D.P."/>
            <person name="Murrell J.C."/>
            <person name="Shouche Y.S."/>
        </authorList>
    </citation>
    <scope>NUCLEOTIDE SEQUENCE [LARGE SCALE GENOMIC DNA]</scope>
    <source>
        <strain evidence="16 17">MPL</strain>
    </source>
</reference>
<feature type="binding site" evidence="13">
    <location>
        <position position="102"/>
    </location>
    <ligand>
        <name>substrate</name>
    </ligand>
</feature>
<keyword evidence="17" id="KW-1185">Reference proteome</keyword>
<feature type="binding site" evidence="13">
    <location>
        <position position="169"/>
    </location>
    <ligand>
        <name>substrate</name>
    </ligand>
</feature>
<evidence type="ECO:0000256" key="7">
    <source>
        <dbReference type="ARBA" id="ARBA00022676"/>
    </source>
</evidence>
<organism evidence="16 17">
    <name type="scientific">Methylophaga lonarensis MPL</name>
    <dbReference type="NCBI Taxonomy" id="1286106"/>
    <lineage>
        <taxon>Bacteria</taxon>
        <taxon>Pseudomonadati</taxon>
        <taxon>Pseudomonadota</taxon>
        <taxon>Gammaproteobacteria</taxon>
        <taxon>Thiotrichales</taxon>
        <taxon>Piscirickettsiaceae</taxon>
        <taxon>Methylophaga</taxon>
    </lineage>
</organism>
<evidence type="ECO:0000259" key="14">
    <source>
        <dbReference type="Pfam" id="PF01729"/>
    </source>
</evidence>
<dbReference type="FunFam" id="3.20.20.70:FF:000030">
    <property type="entry name" value="Nicotinate-nucleotide pyrophosphorylase, carboxylating"/>
    <property type="match status" value="1"/>
</dbReference>
<dbReference type="PANTHER" id="PTHR32179:SF3">
    <property type="entry name" value="NICOTINATE-NUCLEOTIDE PYROPHOSPHORYLASE [CARBOXYLATING]"/>
    <property type="match status" value="1"/>
</dbReference>
<keyword evidence="6" id="KW-0662">Pyridine nucleotide biosynthesis</keyword>
<dbReference type="EC" id="2.4.2.19" evidence="5"/>
<dbReference type="AlphaFoldDB" id="M7NZ30"/>
<comment type="pathway">
    <text evidence="2">Cofactor biosynthesis; NAD(+) biosynthesis; nicotinate D-ribonucleotide from quinolinate: step 1/1.</text>
</comment>
<evidence type="ECO:0000256" key="6">
    <source>
        <dbReference type="ARBA" id="ARBA00022642"/>
    </source>
</evidence>
<dbReference type="Pfam" id="PF02749">
    <property type="entry name" value="QRPTase_N"/>
    <property type="match status" value="1"/>
</dbReference>
<dbReference type="PATRIC" id="fig|1286106.3.peg.2039"/>
<dbReference type="SUPFAM" id="SSF54675">
    <property type="entry name" value="Nicotinate/Quinolinate PRTase N-terminal domain-like"/>
    <property type="match status" value="1"/>
</dbReference>
<name>M7NZ30_9GAMM</name>
<comment type="catalytic activity">
    <reaction evidence="10">
        <text>nicotinate beta-D-ribonucleotide + CO2 + diphosphate = quinolinate + 5-phospho-alpha-D-ribose 1-diphosphate + 2 H(+)</text>
        <dbReference type="Rhea" id="RHEA:12733"/>
        <dbReference type="ChEBI" id="CHEBI:15378"/>
        <dbReference type="ChEBI" id="CHEBI:16526"/>
        <dbReference type="ChEBI" id="CHEBI:29959"/>
        <dbReference type="ChEBI" id="CHEBI:33019"/>
        <dbReference type="ChEBI" id="CHEBI:57502"/>
        <dbReference type="ChEBI" id="CHEBI:58017"/>
        <dbReference type="EC" id="2.4.2.19"/>
    </reaction>
</comment>
<comment type="subunit">
    <text evidence="4">Hexamer formed by 3 homodimers.</text>
</comment>
<dbReference type="RefSeq" id="WP_009727009.1">
    <property type="nucleotide sequence ID" value="NZ_APHR01000055.1"/>
</dbReference>
<dbReference type="STRING" id="1286106.MPL1_10197"/>
<dbReference type="NCBIfam" id="TIGR00078">
    <property type="entry name" value="nadC"/>
    <property type="match status" value="1"/>
</dbReference>
<evidence type="ECO:0000256" key="10">
    <source>
        <dbReference type="ARBA" id="ARBA00047445"/>
    </source>
</evidence>
<dbReference type="CDD" id="cd01572">
    <property type="entry name" value="QPRTase"/>
    <property type="match status" value="1"/>
</dbReference>
<dbReference type="eggNOG" id="COG0157">
    <property type="taxonomic scope" value="Bacteria"/>
</dbReference>
<keyword evidence="8 12" id="KW-0808">Transferase</keyword>
<feature type="domain" description="Quinolinate phosphoribosyl transferase N-terminal" evidence="15">
    <location>
        <begin position="28"/>
        <end position="112"/>
    </location>
</feature>
<evidence type="ECO:0000256" key="2">
    <source>
        <dbReference type="ARBA" id="ARBA00004893"/>
    </source>
</evidence>
<evidence type="ECO:0000256" key="9">
    <source>
        <dbReference type="ARBA" id="ARBA00033102"/>
    </source>
</evidence>
<dbReference type="SUPFAM" id="SSF51690">
    <property type="entry name" value="Nicotinate/Quinolinate PRTase C-terminal domain-like"/>
    <property type="match status" value="1"/>
</dbReference>
<feature type="binding site" evidence="13">
    <location>
        <begin position="242"/>
        <end position="244"/>
    </location>
    <ligand>
        <name>substrate</name>
    </ligand>
</feature>
<dbReference type="OrthoDB" id="9782546at2"/>
<dbReference type="InterPro" id="IPR022412">
    <property type="entry name" value="Quinolinate_PRibosylTrfase_N"/>
</dbReference>
<comment type="similarity">
    <text evidence="3 12">Belongs to the NadC/ModD family.</text>
</comment>
<feature type="binding site" evidence="13">
    <location>
        <position position="219"/>
    </location>
    <ligand>
        <name>substrate</name>
    </ligand>
</feature>
<evidence type="ECO:0000256" key="12">
    <source>
        <dbReference type="PIRNR" id="PIRNR006250"/>
    </source>
</evidence>
<dbReference type="InterPro" id="IPR002638">
    <property type="entry name" value="Quinolinate_PRibosylTrfase_C"/>
</dbReference>
<proteinExistence type="inferred from homology"/>
<dbReference type="Proteomes" id="UP000012019">
    <property type="component" value="Unassembled WGS sequence"/>
</dbReference>
<evidence type="ECO:0000313" key="16">
    <source>
        <dbReference type="EMBL" id="EMR12471.1"/>
    </source>
</evidence>
<dbReference type="Gene3D" id="3.90.1170.20">
    <property type="entry name" value="Quinolinate phosphoribosyl transferase, N-terminal domain"/>
    <property type="match status" value="1"/>
</dbReference>
<evidence type="ECO:0000256" key="3">
    <source>
        <dbReference type="ARBA" id="ARBA00009400"/>
    </source>
</evidence>
<dbReference type="GO" id="GO:0009435">
    <property type="term" value="P:NAD+ biosynthetic process"/>
    <property type="evidence" value="ECO:0007669"/>
    <property type="project" value="UniProtKB-UniPathway"/>
</dbReference>
<evidence type="ECO:0000256" key="5">
    <source>
        <dbReference type="ARBA" id="ARBA00011944"/>
    </source>
</evidence>
<dbReference type="InterPro" id="IPR027277">
    <property type="entry name" value="NadC/ModD"/>
</dbReference>
<dbReference type="InterPro" id="IPR013785">
    <property type="entry name" value="Aldolase_TIM"/>
</dbReference>
<evidence type="ECO:0000256" key="13">
    <source>
        <dbReference type="PIRSR" id="PIRSR006250-1"/>
    </source>
</evidence>
<dbReference type="FunFam" id="3.90.1170.20:FF:000001">
    <property type="entry name" value="Nicotinate-nucleotide diphosphorylase (Carboxylating)"/>
    <property type="match status" value="1"/>
</dbReference>
<dbReference type="GO" id="GO:0034213">
    <property type="term" value="P:quinolinate catabolic process"/>
    <property type="evidence" value="ECO:0007669"/>
    <property type="project" value="TreeGrafter"/>
</dbReference>
<feature type="binding site" evidence="13">
    <location>
        <begin position="135"/>
        <end position="137"/>
    </location>
    <ligand>
        <name>substrate</name>
    </ligand>
</feature>
<dbReference type="InterPro" id="IPR004393">
    <property type="entry name" value="NadC"/>
</dbReference>
<dbReference type="GO" id="GO:0005737">
    <property type="term" value="C:cytoplasm"/>
    <property type="evidence" value="ECO:0007669"/>
    <property type="project" value="TreeGrafter"/>
</dbReference>
<sequence>MSILNPVPQAFIQSQVKLALLEDIGQGDLTADLIPEQQRSHARLLTRQDCCLCGQDWFNSVFQQLDPDIHIEWYFNDGDRISADSVICSLQGSARKLLTGERTAMNFLQTLSATATISRRYADAVSGLPVSILDTRKTLPGYRIAQKYAVQCGGCDNHRFGLYDAILIKENHINAAGSIAAAVKLAQQLHPGVSIEVEVENLDELHQALEARADIIMLDNFQLPLMIEAVAINQQAALLEASGNINLDNIRQVAETGVDRISVGALTKDIAAIDLSMRFDPQD</sequence>
<dbReference type="GO" id="GO:0004514">
    <property type="term" value="F:nicotinate-nucleotide diphosphorylase (carboxylating) activity"/>
    <property type="evidence" value="ECO:0007669"/>
    <property type="project" value="UniProtKB-EC"/>
</dbReference>
<evidence type="ECO:0000313" key="17">
    <source>
        <dbReference type="Proteomes" id="UP000012019"/>
    </source>
</evidence>
<feature type="binding site" evidence="13">
    <location>
        <position position="159"/>
    </location>
    <ligand>
        <name>substrate</name>
    </ligand>
</feature>
<protein>
    <recommendedName>
        <fullName evidence="11">Probable nicotinate-nucleotide pyrophosphorylase [carboxylating]</fullName>
        <ecNumber evidence="5">2.4.2.19</ecNumber>
    </recommendedName>
    <alternativeName>
        <fullName evidence="9">Quinolinate phosphoribosyltransferase [decarboxylating]</fullName>
    </alternativeName>
</protein>
<comment type="function">
    <text evidence="1">Involved in the catabolism of quinolinic acid (QA).</text>
</comment>
<dbReference type="InterPro" id="IPR036068">
    <property type="entry name" value="Nicotinate_pribotase-like_C"/>
</dbReference>
<dbReference type="EMBL" id="APHR01000055">
    <property type="protein sequence ID" value="EMR12471.1"/>
    <property type="molecule type" value="Genomic_DNA"/>
</dbReference>